<sequence length="858" mass="96108">MLYFLFTFVVFSSSKYAISNDSPTSAFELGVCYFSSTNTYIKFIETPTNGLQFFKSNDCSTLTPTEDQTITNDFTFSDTLPTHNFVMNSYGASENCELSDFTARPTTLLFTSGCNSYDEASISLTKNDQQFIYRTFLVTDCTGDAKTSLTFEKGKCQKDSLGNYVVISEIVQPPIPQNVLYALLESEGDTLLYLVDKCHMTTSGKFVKFEKYEKIVLIKSGNSCDLLTEDLDQTPISKTTFLEEFPLNYVVKNNYLGVDNCMQTNVEIFPAIQLYSTRCATTGSTSSRVRRDGYTFVFETFSSVDCSGVSTTSTVQNEGICTSGVLYAEAVFQSAIGEDKKFVSVRDNKYLFIYFALEKCVYSGNNVYMKVSRKSTIVEISTGSLCNSLSRSEFQGELSAYNFIDSLPPFQVAKNIYYDKQDCLLSDTIATTKLLLEQMSCTSTPINSYKYSLDGSTYTVLQYTSSDCTGEVNTTNIDRGECVQLVPSGDYMTLSHRSERTISLLSRYALQTTSSGIFVYQIGHTQATFDNGYCKTEFFNRIILFSKGDALDELSEYTDDDFYGSLTFVSELPVFDFVENYYGQIENCKSENFVSQGILLLTTDCKNMETSSMRYTKSGDIYTMTLYSALNCQGTETIENYNEGECTQKTENHRTLFFTQVSKNVLLGDEKYGYTTITPKTVFELGKCYYDGNNKYFEFALKHNLAVYQTGSSCDLLETSDSTDTYPLVEFSKHLPSIFYAEFGYGKSANCTFSDEEGLPKITVYESSCTVIGETSIKITKGEGSFVVEKYTTNNCEGDISEATTFQIGKCSLLKEDNYGRVSDSFDIPKEPESSSETPNNLACVVFMTMTLFTCLLL</sequence>
<dbReference type="GeneID" id="14886008"/>
<protein>
    <submittedName>
        <fullName evidence="2">Uncharacterized protein</fullName>
    </submittedName>
</protein>
<organism evidence="2 3">
    <name type="scientific">Entamoeba invadens IP1</name>
    <dbReference type="NCBI Taxonomy" id="370355"/>
    <lineage>
        <taxon>Eukaryota</taxon>
        <taxon>Amoebozoa</taxon>
        <taxon>Evosea</taxon>
        <taxon>Archamoebae</taxon>
        <taxon>Mastigamoebida</taxon>
        <taxon>Entamoebidae</taxon>
        <taxon>Entamoeba</taxon>
    </lineage>
</organism>
<gene>
    <name evidence="2" type="ORF">EIN_314740</name>
</gene>
<dbReference type="KEGG" id="eiv:EIN_314740"/>
<reference evidence="2 3" key="1">
    <citation type="submission" date="2012-10" db="EMBL/GenBank/DDBJ databases">
        <authorList>
            <person name="Zafar N."/>
            <person name="Inman J."/>
            <person name="Hall N."/>
            <person name="Lorenzi H."/>
            <person name="Caler E."/>
        </authorList>
    </citation>
    <scope>NUCLEOTIDE SEQUENCE [LARGE SCALE GENOMIC DNA]</scope>
    <source>
        <strain evidence="2 3">IP1</strain>
    </source>
</reference>
<dbReference type="VEuPathDB" id="AmoebaDB:EIN_314740"/>
<proteinExistence type="predicted"/>
<evidence type="ECO:0000313" key="3">
    <source>
        <dbReference type="Proteomes" id="UP000014680"/>
    </source>
</evidence>
<feature type="signal peptide" evidence="1">
    <location>
        <begin position="1"/>
        <end position="17"/>
    </location>
</feature>
<accession>A0A0A1TZ97</accession>
<name>A0A0A1TZ97_ENTIV</name>
<dbReference type="EMBL" id="KB206890">
    <property type="protein sequence ID" value="ELP86915.1"/>
    <property type="molecule type" value="Genomic_DNA"/>
</dbReference>
<dbReference type="RefSeq" id="XP_004253686.1">
    <property type="nucleotide sequence ID" value="XM_004253638.1"/>
</dbReference>
<keyword evidence="3" id="KW-1185">Reference proteome</keyword>
<feature type="chain" id="PRO_5001980062" evidence="1">
    <location>
        <begin position="18"/>
        <end position="858"/>
    </location>
</feature>
<keyword evidence="1" id="KW-0732">Signal</keyword>
<evidence type="ECO:0000313" key="2">
    <source>
        <dbReference type="EMBL" id="ELP86915.1"/>
    </source>
</evidence>
<dbReference type="AlphaFoldDB" id="A0A0A1TZ97"/>
<dbReference type="Proteomes" id="UP000014680">
    <property type="component" value="Unassembled WGS sequence"/>
</dbReference>
<evidence type="ECO:0000256" key="1">
    <source>
        <dbReference type="SAM" id="SignalP"/>
    </source>
</evidence>